<dbReference type="PANTHER" id="PTHR11566:SF131">
    <property type="entry name" value="GTPASE, PUTATIVE (AFU_ORTHOLOGUE AFUA_6G07630)-RELATED"/>
    <property type="match status" value="1"/>
</dbReference>
<evidence type="ECO:0000259" key="5">
    <source>
        <dbReference type="PROSITE" id="PS51718"/>
    </source>
</evidence>
<proteinExistence type="predicted"/>
<dbReference type="SMART" id="SM00053">
    <property type="entry name" value="DYNc"/>
    <property type="match status" value="1"/>
</dbReference>
<dbReference type="PRINTS" id="PR00195">
    <property type="entry name" value="DYNAMIN"/>
</dbReference>
<evidence type="ECO:0000313" key="6">
    <source>
        <dbReference type="EMBL" id="KAK3046560.1"/>
    </source>
</evidence>
<dbReference type="Gene3D" id="3.40.50.300">
    <property type="entry name" value="P-loop containing nucleotide triphosphate hydrolases"/>
    <property type="match status" value="1"/>
</dbReference>
<accession>A0AAJ0G7F5</accession>
<gene>
    <name evidence="6" type="ORF">LTR09_011970</name>
</gene>
<dbReference type="InterPro" id="IPR045063">
    <property type="entry name" value="Dynamin_N"/>
</dbReference>
<dbReference type="InterPro" id="IPR020850">
    <property type="entry name" value="GED_dom"/>
</dbReference>
<dbReference type="InterPro" id="IPR022812">
    <property type="entry name" value="Dynamin"/>
</dbReference>
<dbReference type="GO" id="GO:0031623">
    <property type="term" value="P:receptor internalization"/>
    <property type="evidence" value="ECO:0007669"/>
    <property type="project" value="TreeGrafter"/>
</dbReference>
<dbReference type="GO" id="GO:0008017">
    <property type="term" value="F:microtubule binding"/>
    <property type="evidence" value="ECO:0007669"/>
    <property type="project" value="TreeGrafter"/>
</dbReference>
<feature type="region of interest" description="Disordered" evidence="3">
    <location>
        <begin position="1"/>
        <end position="57"/>
    </location>
</feature>
<dbReference type="InterPro" id="IPR003130">
    <property type="entry name" value="GED"/>
</dbReference>
<evidence type="ECO:0008006" key="8">
    <source>
        <dbReference type="Google" id="ProtNLM"/>
    </source>
</evidence>
<evidence type="ECO:0000259" key="4">
    <source>
        <dbReference type="PROSITE" id="PS51388"/>
    </source>
</evidence>
<dbReference type="SUPFAM" id="SSF52540">
    <property type="entry name" value="P-loop containing nucleoside triphosphate hydrolases"/>
    <property type="match status" value="1"/>
</dbReference>
<dbReference type="Pfam" id="PF01031">
    <property type="entry name" value="Dynamin_M"/>
    <property type="match status" value="1"/>
</dbReference>
<dbReference type="GO" id="GO:0005886">
    <property type="term" value="C:plasma membrane"/>
    <property type="evidence" value="ECO:0007669"/>
    <property type="project" value="TreeGrafter"/>
</dbReference>
<dbReference type="CDD" id="cd08771">
    <property type="entry name" value="DLP_1"/>
    <property type="match status" value="1"/>
</dbReference>
<name>A0AAJ0G7F5_9PEZI</name>
<dbReference type="Proteomes" id="UP001271007">
    <property type="component" value="Unassembled WGS sequence"/>
</dbReference>
<reference evidence="6" key="1">
    <citation type="submission" date="2023-04" db="EMBL/GenBank/DDBJ databases">
        <title>Black Yeasts Isolated from many extreme environments.</title>
        <authorList>
            <person name="Coleine C."/>
            <person name="Stajich J.E."/>
            <person name="Selbmann L."/>
        </authorList>
    </citation>
    <scope>NUCLEOTIDE SEQUENCE</scope>
    <source>
        <strain evidence="6">CCFEE 5312</strain>
    </source>
</reference>
<evidence type="ECO:0000256" key="3">
    <source>
        <dbReference type="SAM" id="MobiDB-lite"/>
    </source>
</evidence>
<evidence type="ECO:0000256" key="2">
    <source>
        <dbReference type="ARBA" id="ARBA00023134"/>
    </source>
</evidence>
<comment type="caution">
    <text evidence="6">The sequence shown here is derived from an EMBL/GenBank/DDBJ whole genome shotgun (WGS) entry which is preliminary data.</text>
</comment>
<dbReference type="AlphaFoldDB" id="A0AAJ0G7F5"/>
<dbReference type="InterPro" id="IPR000375">
    <property type="entry name" value="Dynamin_stalk"/>
</dbReference>
<dbReference type="GO" id="GO:0005525">
    <property type="term" value="F:GTP binding"/>
    <property type="evidence" value="ECO:0007669"/>
    <property type="project" value="InterPro"/>
</dbReference>
<evidence type="ECO:0000313" key="7">
    <source>
        <dbReference type="Proteomes" id="UP001271007"/>
    </source>
</evidence>
<dbReference type="Pfam" id="PF00350">
    <property type="entry name" value="Dynamin_N"/>
    <property type="match status" value="1"/>
</dbReference>
<dbReference type="InterPro" id="IPR027417">
    <property type="entry name" value="P-loop_NTPase"/>
</dbReference>
<keyword evidence="1" id="KW-0547">Nucleotide-binding</keyword>
<dbReference type="Pfam" id="PF02212">
    <property type="entry name" value="GED"/>
    <property type="match status" value="1"/>
</dbReference>
<dbReference type="GO" id="GO:0005874">
    <property type="term" value="C:microtubule"/>
    <property type="evidence" value="ECO:0007669"/>
    <property type="project" value="TreeGrafter"/>
</dbReference>
<protein>
    <recommendedName>
        <fullName evidence="8">GED domain-containing protein</fullName>
    </recommendedName>
</protein>
<dbReference type="EMBL" id="JAWDJX010000087">
    <property type="protein sequence ID" value="KAK3046560.1"/>
    <property type="molecule type" value="Genomic_DNA"/>
</dbReference>
<dbReference type="PANTHER" id="PTHR11566">
    <property type="entry name" value="DYNAMIN"/>
    <property type="match status" value="1"/>
</dbReference>
<dbReference type="PROSITE" id="PS51718">
    <property type="entry name" value="G_DYNAMIN_2"/>
    <property type="match status" value="1"/>
</dbReference>
<keyword evidence="7" id="KW-1185">Reference proteome</keyword>
<dbReference type="InterPro" id="IPR030381">
    <property type="entry name" value="G_DYNAMIN_dom"/>
</dbReference>
<dbReference type="PROSITE" id="PS51388">
    <property type="entry name" value="GED"/>
    <property type="match status" value="1"/>
</dbReference>
<feature type="region of interest" description="Disordered" evidence="3">
    <location>
        <begin position="477"/>
        <end position="541"/>
    </location>
</feature>
<feature type="domain" description="GED" evidence="4">
    <location>
        <begin position="729"/>
        <end position="822"/>
    </location>
</feature>
<keyword evidence="2" id="KW-0342">GTP-binding</keyword>
<dbReference type="GO" id="GO:0003924">
    <property type="term" value="F:GTPase activity"/>
    <property type="evidence" value="ECO:0007669"/>
    <property type="project" value="InterPro"/>
</dbReference>
<dbReference type="GO" id="GO:0005737">
    <property type="term" value="C:cytoplasm"/>
    <property type="evidence" value="ECO:0007669"/>
    <property type="project" value="TreeGrafter"/>
</dbReference>
<organism evidence="6 7">
    <name type="scientific">Extremus antarcticus</name>
    <dbReference type="NCBI Taxonomy" id="702011"/>
    <lineage>
        <taxon>Eukaryota</taxon>
        <taxon>Fungi</taxon>
        <taxon>Dikarya</taxon>
        <taxon>Ascomycota</taxon>
        <taxon>Pezizomycotina</taxon>
        <taxon>Dothideomycetes</taxon>
        <taxon>Dothideomycetidae</taxon>
        <taxon>Mycosphaerellales</taxon>
        <taxon>Extremaceae</taxon>
        <taxon>Extremus</taxon>
    </lineage>
</organism>
<feature type="domain" description="Dynamin-type G" evidence="5">
    <location>
        <begin position="81"/>
        <end position="393"/>
    </location>
</feature>
<dbReference type="Gene3D" id="1.20.120.1240">
    <property type="entry name" value="Dynamin, middle domain"/>
    <property type="match status" value="1"/>
</dbReference>
<dbReference type="InterPro" id="IPR001401">
    <property type="entry name" value="Dynamin_GTPase"/>
</dbReference>
<evidence type="ECO:0000256" key="1">
    <source>
        <dbReference type="ARBA" id="ARBA00022741"/>
    </source>
</evidence>
<sequence length="823" mass="91312">MESFATPPQVRGLPVPDSGSTIHADDDFGMLNGSDGESAEDQNEDTTSPPPPDDATATFVMPRTLIKTIQKLEALGIDSALPSLPKIVVAGDQSHGKSSVIEAICDISLPRSSGTCTRCPFELVTTTSDGEWSCKVSLVSKYAYSTAPNTPTWPKLITPEIKVFDMVTDQCDLERVLRLAQIAVLSPHKDPNGIRKANNMEQQPDVSFSPNIIRLEIASPKLPELSLYDLPGTINVVEDPKDQHLVDFVDRLLKTYVKEDKAIVLLAVATNVDVENCKAFSLIRGDNMNNAPDRCIGVITKPDLVDRAGLARAKSMLSGGKWRLRHGWYVTKQLSQDDLDSGTITHENAREAEKHFFAGEPWSELPFTDRFGIWNLQSALSQKLTAHILDCLPQISLRIDNKLREVTHELSGFPEKSGAPCIEVHSAVGDVVQCVAKNIKGGRLENGFRDEYRRILDELRKDFKAARPQLTLVSPDFKAPAYGVGDSDDETPEASPCPTPAPTSQSAKARKGENGVAIRTQPRSGGRNLPHKGAKPEGDGAVTGPTIFTLAQVRDAYKSGNRAGLPGGLSPEVTDALSLRCLAAVRSIFKKALDGIEQLIAQNLQHFVQTTLSIRQGTKLYRQVQAIVHTVFTGLFKTEKKAINDDVARELHLPILTDEENFRAKKEAKHAFLFKARTLRRVNEYFDHDDAKKSDSKKTRFTTREDRKKRAEDQKWVDSTLGPDVEKDMIEAMVVPLAYYEIACARMQSNLTMKLEFGLMRPLEQELGLKLLEGLHYTVPEYCSELLAEDAAREHRRQELLVEMEKLQRAMDELNNCRNTTEV</sequence>